<dbReference type="EMBL" id="KF123609">
    <property type="protein sequence ID" value="AIA90914.1"/>
    <property type="molecule type" value="Genomic_DNA"/>
</dbReference>
<reference evidence="1" key="1">
    <citation type="journal article" date="2013" name="Environ. Microbiol.">
        <title>Seasonally variable intestinal metagenomes of the red palm weevil (Rhynchophorus ferrugineus).</title>
        <authorList>
            <person name="Jia S."/>
            <person name="Zhang X."/>
            <person name="Zhang G."/>
            <person name="Yin A."/>
            <person name="Zhang S."/>
            <person name="Li F."/>
            <person name="Wang L."/>
            <person name="Zhao D."/>
            <person name="Yun Q."/>
            <person name="Tala"/>
            <person name="Wang J."/>
            <person name="Sun G."/>
            <person name="Baabdullah M."/>
            <person name="Yu X."/>
            <person name="Hu S."/>
            <person name="Al-Mssallem I.S."/>
            <person name="Yu J."/>
        </authorList>
    </citation>
    <scope>NUCLEOTIDE SEQUENCE</scope>
</reference>
<dbReference type="AlphaFoldDB" id="A0A060C6U3"/>
<protein>
    <submittedName>
        <fullName evidence="1">CAZy families GH23 protein</fullName>
    </submittedName>
</protein>
<evidence type="ECO:0000313" key="1">
    <source>
        <dbReference type="EMBL" id="AIA90914.1"/>
    </source>
</evidence>
<accession>A0A060C6U3</accession>
<sequence>MQMKNPLIGQISKWTTSDDTKKAFSGVGQALAMQISNIMSAFGGKKLNISSNLDGLLLRLQTGIDKLGATIVAHKKDIKSFIDSFKAGSATSAKIFCRCF</sequence>
<name>A0A060C6U3_9LACO</name>
<organism evidence="1">
    <name type="scientific">uncultured Lactobacillus sp</name>
    <dbReference type="NCBI Taxonomy" id="153152"/>
    <lineage>
        <taxon>Bacteria</taxon>
        <taxon>Bacillati</taxon>
        <taxon>Bacillota</taxon>
        <taxon>Bacilli</taxon>
        <taxon>Lactobacillales</taxon>
        <taxon>Lactobacillaceae</taxon>
        <taxon>Lactobacillus</taxon>
        <taxon>environmental samples</taxon>
    </lineage>
</organism>
<proteinExistence type="predicted"/>